<keyword evidence="8" id="KW-0547">Nucleotide-binding</keyword>
<evidence type="ECO:0000256" key="5">
    <source>
        <dbReference type="ARBA" id="ARBA00022553"/>
    </source>
</evidence>
<dbReference type="PRINTS" id="PR00344">
    <property type="entry name" value="BCTRLSENSOR"/>
</dbReference>
<dbReference type="EC" id="2.7.13.3" evidence="3"/>
<dbReference type="GO" id="GO:0005524">
    <property type="term" value="F:ATP binding"/>
    <property type="evidence" value="ECO:0007669"/>
    <property type="project" value="UniProtKB-KW"/>
</dbReference>
<evidence type="ECO:0000313" key="17">
    <source>
        <dbReference type="EMBL" id="TKJ40730.1"/>
    </source>
</evidence>
<dbReference type="InterPro" id="IPR029151">
    <property type="entry name" value="Sensor-like_sf"/>
</dbReference>
<dbReference type="InterPro" id="IPR004358">
    <property type="entry name" value="Sig_transdc_His_kin-like_C"/>
</dbReference>
<dbReference type="SUPFAM" id="SSF55874">
    <property type="entry name" value="ATPase domain of HSP90 chaperone/DNA topoisomerase II/histidine kinase"/>
    <property type="match status" value="1"/>
</dbReference>
<keyword evidence="9" id="KW-0418">Kinase</keyword>
<dbReference type="Proteomes" id="UP000319619">
    <property type="component" value="Unassembled WGS sequence"/>
</dbReference>
<dbReference type="Gene3D" id="6.10.340.10">
    <property type="match status" value="1"/>
</dbReference>
<feature type="domain" description="Histidine kinase" evidence="15">
    <location>
        <begin position="398"/>
        <end position="615"/>
    </location>
</feature>
<evidence type="ECO:0000259" key="15">
    <source>
        <dbReference type="PROSITE" id="PS50109"/>
    </source>
</evidence>
<dbReference type="SMART" id="SM00304">
    <property type="entry name" value="HAMP"/>
    <property type="match status" value="1"/>
</dbReference>
<dbReference type="CDD" id="cd06225">
    <property type="entry name" value="HAMP"/>
    <property type="match status" value="1"/>
</dbReference>
<keyword evidence="7 14" id="KW-0812">Transmembrane</keyword>
<dbReference type="GO" id="GO:0007234">
    <property type="term" value="P:osmosensory signaling via phosphorelay pathway"/>
    <property type="evidence" value="ECO:0007669"/>
    <property type="project" value="TreeGrafter"/>
</dbReference>
<dbReference type="GO" id="GO:0000155">
    <property type="term" value="F:phosphorelay sensor kinase activity"/>
    <property type="evidence" value="ECO:0007669"/>
    <property type="project" value="InterPro"/>
</dbReference>
<evidence type="ECO:0000256" key="11">
    <source>
        <dbReference type="ARBA" id="ARBA00022989"/>
    </source>
</evidence>
<feature type="transmembrane region" description="Helical" evidence="14">
    <location>
        <begin position="9"/>
        <end position="31"/>
    </location>
</feature>
<evidence type="ECO:0000256" key="9">
    <source>
        <dbReference type="ARBA" id="ARBA00022777"/>
    </source>
</evidence>
<evidence type="ECO:0000256" key="12">
    <source>
        <dbReference type="ARBA" id="ARBA00023012"/>
    </source>
</evidence>
<comment type="caution">
    <text evidence="17">The sequence shown here is derived from an EMBL/GenBank/DDBJ whole genome shotgun (WGS) entry which is preliminary data.</text>
</comment>
<evidence type="ECO:0000256" key="7">
    <source>
        <dbReference type="ARBA" id="ARBA00022692"/>
    </source>
</evidence>
<keyword evidence="12" id="KW-0902">Two-component regulatory system</keyword>
<dbReference type="InterPro" id="IPR005467">
    <property type="entry name" value="His_kinase_dom"/>
</dbReference>
<evidence type="ECO:0000256" key="8">
    <source>
        <dbReference type="ARBA" id="ARBA00022741"/>
    </source>
</evidence>
<evidence type="ECO:0000259" key="16">
    <source>
        <dbReference type="PROSITE" id="PS50885"/>
    </source>
</evidence>
<feature type="transmembrane region" description="Helical" evidence="14">
    <location>
        <begin position="271"/>
        <end position="296"/>
    </location>
</feature>
<evidence type="ECO:0000256" key="4">
    <source>
        <dbReference type="ARBA" id="ARBA00022475"/>
    </source>
</evidence>
<keyword evidence="5" id="KW-0597">Phosphoprotein</keyword>
<dbReference type="InterPro" id="IPR029150">
    <property type="entry name" value="dCache_3"/>
</dbReference>
<dbReference type="SUPFAM" id="SSF47384">
    <property type="entry name" value="Homodimeric domain of signal transducing histidine kinase"/>
    <property type="match status" value="1"/>
</dbReference>
<dbReference type="Gene3D" id="3.30.565.10">
    <property type="entry name" value="Histidine kinase-like ATPase, C-terminal domain"/>
    <property type="match status" value="1"/>
</dbReference>
<dbReference type="SMART" id="SM00387">
    <property type="entry name" value="HATPase_c"/>
    <property type="match status" value="1"/>
</dbReference>
<dbReference type="SUPFAM" id="SSF158472">
    <property type="entry name" value="HAMP domain-like"/>
    <property type="match status" value="1"/>
</dbReference>
<dbReference type="InterPro" id="IPR003660">
    <property type="entry name" value="HAMP_dom"/>
</dbReference>
<evidence type="ECO:0000256" key="6">
    <source>
        <dbReference type="ARBA" id="ARBA00022679"/>
    </source>
</evidence>
<dbReference type="CDD" id="cd00082">
    <property type="entry name" value="HisKA"/>
    <property type="match status" value="1"/>
</dbReference>
<dbReference type="SMART" id="SM00388">
    <property type="entry name" value="HisKA"/>
    <property type="match status" value="1"/>
</dbReference>
<dbReference type="FunFam" id="3.30.565.10:FF:000006">
    <property type="entry name" value="Sensor histidine kinase WalK"/>
    <property type="match status" value="1"/>
</dbReference>
<dbReference type="Pfam" id="PF00512">
    <property type="entry name" value="HisKA"/>
    <property type="match status" value="1"/>
</dbReference>
<comment type="catalytic activity">
    <reaction evidence="1">
        <text>ATP + protein L-histidine = ADP + protein N-phospho-L-histidine.</text>
        <dbReference type="EC" id="2.7.13.3"/>
    </reaction>
</comment>
<evidence type="ECO:0000256" key="10">
    <source>
        <dbReference type="ARBA" id="ARBA00022840"/>
    </source>
</evidence>
<protein>
    <recommendedName>
        <fullName evidence="3">histidine kinase</fullName>
        <ecNumber evidence="3">2.7.13.3</ecNumber>
    </recommendedName>
</protein>
<dbReference type="GO" id="GO:0030295">
    <property type="term" value="F:protein kinase activator activity"/>
    <property type="evidence" value="ECO:0007669"/>
    <property type="project" value="TreeGrafter"/>
</dbReference>
<dbReference type="PANTHER" id="PTHR42878">
    <property type="entry name" value="TWO-COMPONENT HISTIDINE KINASE"/>
    <property type="match status" value="1"/>
</dbReference>
<dbReference type="InterPro" id="IPR036890">
    <property type="entry name" value="HATPase_C_sf"/>
</dbReference>
<accession>A0A532V0J2</accession>
<dbReference type="EMBL" id="NJBN01000004">
    <property type="protein sequence ID" value="TKJ40730.1"/>
    <property type="molecule type" value="Genomic_DNA"/>
</dbReference>
<keyword evidence="14" id="KW-0472">Membrane</keyword>
<dbReference type="PROSITE" id="PS50109">
    <property type="entry name" value="HIS_KIN"/>
    <property type="match status" value="1"/>
</dbReference>
<dbReference type="Pfam" id="PF02518">
    <property type="entry name" value="HATPase_c"/>
    <property type="match status" value="1"/>
</dbReference>
<comment type="subcellular location">
    <subcellularLocation>
        <location evidence="2">Cell membrane</location>
        <topology evidence="2">Multi-pass membrane protein</topology>
    </subcellularLocation>
</comment>
<dbReference type="Gene3D" id="1.10.287.130">
    <property type="match status" value="1"/>
</dbReference>
<dbReference type="AlphaFoldDB" id="A0A532V0J2"/>
<evidence type="ECO:0000256" key="14">
    <source>
        <dbReference type="SAM" id="Phobius"/>
    </source>
</evidence>
<keyword evidence="6" id="KW-0808">Transferase</keyword>
<dbReference type="GO" id="GO:0000156">
    <property type="term" value="F:phosphorelay response regulator activity"/>
    <property type="evidence" value="ECO:0007669"/>
    <property type="project" value="TreeGrafter"/>
</dbReference>
<evidence type="ECO:0000256" key="2">
    <source>
        <dbReference type="ARBA" id="ARBA00004651"/>
    </source>
</evidence>
<keyword evidence="11 14" id="KW-1133">Transmembrane helix</keyword>
<reference evidence="17 18" key="1">
    <citation type="submission" date="2017-06" db="EMBL/GenBank/DDBJ databases">
        <title>Novel microbial phyla capable of carbon fixation and sulfur reduction in deep-sea sediments.</title>
        <authorList>
            <person name="Huang J."/>
            <person name="Baker B."/>
            <person name="Wang Y."/>
        </authorList>
    </citation>
    <scope>NUCLEOTIDE SEQUENCE [LARGE SCALE GENOMIC DNA]</scope>
    <source>
        <strain evidence="17">B3_LCP</strain>
    </source>
</reference>
<dbReference type="Pfam" id="PF14827">
    <property type="entry name" value="dCache_3"/>
    <property type="match status" value="1"/>
</dbReference>
<dbReference type="InterPro" id="IPR036097">
    <property type="entry name" value="HisK_dim/P_sf"/>
</dbReference>
<dbReference type="PROSITE" id="PS50885">
    <property type="entry name" value="HAMP"/>
    <property type="match status" value="1"/>
</dbReference>
<keyword evidence="4" id="KW-1003">Cell membrane</keyword>
<feature type="domain" description="HAMP" evidence="16">
    <location>
        <begin position="299"/>
        <end position="351"/>
    </location>
</feature>
<dbReference type="PANTHER" id="PTHR42878:SF7">
    <property type="entry name" value="SENSOR HISTIDINE KINASE GLRK"/>
    <property type="match status" value="1"/>
</dbReference>
<evidence type="ECO:0000256" key="1">
    <source>
        <dbReference type="ARBA" id="ARBA00000085"/>
    </source>
</evidence>
<feature type="coiled-coil region" evidence="13">
    <location>
        <begin position="353"/>
        <end position="384"/>
    </location>
</feature>
<evidence type="ECO:0000256" key="13">
    <source>
        <dbReference type="SAM" id="Coils"/>
    </source>
</evidence>
<dbReference type="Pfam" id="PF00672">
    <property type="entry name" value="HAMP"/>
    <property type="match status" value="1"/>
</dbReference>
<dbReference type="InterPro" id="IPR050351">
    <property type="entry name" value="BphY/WalK/GraS-like"/>
</dbReference>
<organism evidence="17 18">
    <name type="scientific">candidate division LCP-89 bacterium B3_LCP</name>
    <dbReference type="NCBI Taxonomy" id="2012998"/>
    <lineage>
        <taxon>Bacteria</taxon>
        <taxon>Pseudomonadati</taxon>
        <taxon>Bacteria division LCP-89</taxon>
    </lineage>
</organism>
<keyword evidence="13" id="KW-0175">Coiled coil</keyword>
<dbReference type="InterPro" id="IPR003594">
    <property type="entry name" value="HATPase_dom"/>
</dbReference>
<dbReference type="GO" id="GO:0005886">
    <property type="term" value="C:plasma membrane"/>
    <property type="evidence" value="ECO:0007669"/>
    <property type="project" value="UniProtKB-SubCell"/>
</dbReference>
<sequence length="643" mass="72161">MRSLRQKIAVFMGVSSLLALMLGVSLTIIHYESKVRQQSSTELAGISRLTPNAIETVGSGLASLTRTISITKDVYEPIVQDDYQSLNCFLVNFLSVNHMEYAEFTDSAGTVVLNLTDSLMAGKSSRNPLVQIALSGSTYGHGIFVENERLYVVATAPILHQGICLGTLTIGNSFNSDIIHQLGKFPGVDLAIWKDFERNALVSPGKDLVPPLSELLSAEEIDRIAAGETIIRNLTFNGNPVQSAFFTVMAMGVQKRFYLANYRSMNFLKEAGMLTLVHLVTLFLLVLILVVNHLWWISRRVTEPLQELEEFSRKLTKMDFSEQIPIRGGDEISKLAVAFNELTSKLKSSIIQKDKYAAELSDLNEKLEAQVAARTEELQHSNLRLKREVKEKDDFLRTVSHDLGAPLRNIGGLAHMIQRKYSHNLGDEGIDRLDRIRKNVSNELEMIEQLLELSRIKTRHRPKVLIDLMELLGNIRESFSYLLEEKDIRLVVLDIFPNLTAEKERIQQLFQNLIENAIKFIGNPAEPEIKIGYSETPSTYMFWVQDNGMGIPEDQQDQVFGIFQRIKNKEVSGISGKGIGLASVKTIVEMHGGDVWVESKPGEGSTFYFTLSRSLVDPGKQNDDGNDNIEAELTKVYEADTNY</sequence>
<dbReference type="InterPro" id="IPR003661">
    <property type="entry name" value="HisK_dim/P_dom"/>
</dbReference>
<name>A0A532V0J2_UNCL8</name>
<dbReference type="SUPFAM" id="SSF103190">
    <property type="entry name" value="Sensory domain-like"/>
    <property type="match status" value="1"/>
</dbReference>
<keyword evidence="10" id="KW-0067">ATP-binding</keyword>
<evidence type="ECO:0000313" key="18">
    <source>
        <dbReference type="Proteomes" id="UP000319619"/>
    </source>
</evidence>
<gene>
    <name evidence="17" type="ORF">CEE37_07135</name>
</gene>
<proteinExistence type="predicted"/>
<evidence type="ECO:0000256" key="3">
    <source>
        <dbReference type="ARBA" id="ARBA00012438"/>
    </source>
</evidence>